<name>A0ABV1L251_9BACL</name>
<sequence>MSLPQQNSIDHDLSVLDWELEEAHKQFLLAWHHFEQAGPEQEFVDAAIYKLCAAEKHYSILFVKAKSARRNLPQSFRTLVLH</sequence>
<organism evidence="1 2">
    <name type="scientific">Cohnella silvisoli</name>
    <dbReference type="NCBI Taxonomy" id="2873699"/>
    <lineage>
        <taxon>Bacteria</taxon>
        <taxon>Bacillati</taxon>
        <taxon>Bacillota</taxon>
        <taxon>Bacilli</taxon>
        <taxon>Bacillales</taxon>
        <taxon>Paenibacillaceae</taxon>
        <taxon>Cohnella</taxon>
    </lineage>
</organism>
<comment type="caution">
    <text evidence="1">The sequence shown here is derived from an EMBL/GenBank/DDBJ whole genome shotgun (WGS) entry which is preliminary data.</text>
</comment>
<evidence type="ECO:0000313" key="2">
    <source>
        <dbReference type="Proteomes" id="UP001493487"/>
    </source>
</evidence>
<dbReference type="RefSeq" id="WP_232189514.1">
    <property type="nucleotide sequence ID" value="NZ_JAIOAP010000020.1"/>
</dbReference>
<reference evidence="1 2" key="1">
    <citation type="journal article" date="2023" name="Genome Announc.">
        <title>Pan-Genome Analyses of the Genus Cohnella and Proposal of the Novel Species Cohnella silvisoli sp. nov., Isolated from Forest Soil.</title>
        <authorList>
            <person name="Wang C."/>
            <person name="Mao L."/>
            <person name="Bao G."/>
            <person name="Zhu H."/>
        </authorList>
    </citation>
    <scope>NUCLEOTIDE SEQUENCE [LARGE SCALE GENOMIC DNA]</scope>
    <source>
        <strain evidence="1 2">NL03-T5-1</strain>
    </source>
</reference>
<accession>A0ABV1L251</accession>
<dbReference type="EMBL" id="JASKHM010000021">
    <property type="protein sequence ID" value="MEQ4486425.1"/>
    <property type="molecule type" value="Genomic_DNA"/>
</dbReference>
<dbReference type="Proteomes" id="UP001493487">
    <property type="component" value="Unassembled WGS sequence"/>
</dbReference>
<keyword evidence="2" id="KW-1185">Reference proteome</keyword>
<protein>
    <submittedName>
        <fullName evidence="1">DUF2508 domain-containing protein</fullName>
    </submittedName>
</protein>
<proteinExistence type="predicted"/>
<evidence type="ECO:0000313" key="1">
    <source>
        <dbReference type="EMBL" id="MEQ4486425.1"/>
    </source>
</evidence>
<gene>
    <name evidence="1" type="ORF">QJS35_29040</name>
</gene>